<name>A0A370G7D2_9BACI</name>
<evidence type="ECO:0000256" key="2">
    <source>
        <dbReference type="ARBA" id="ARBA00023274"/>
    </source>
</evidence>
<reference evidence="3 4" key="1">
    <citation type="submission" date="2018-07" db="EMBL/GenBank/DDBJ databases">
        <title>Genomic Encyclopedia of Type Strains, Phase IV (KMG-IV): sequencing the most valuable type-strain genomes for metagenomic binning, comparative biology and taxonomic classification.</title>
        <authorList>
            <person name="Goeker M."/>
        </authorList>
    </citation>
    <scope>NUCLEOTIDE SEQUENCE [LARGE SCALE GENOMIC DNA]</scope>
    <source>
        <strain evidence="3 4">DSM 25281</strain>
    </source>
</reference>
<sequence>MLKKSDSTPVLGQAAFIRNGRDAGQAVIIIDHMDDRFVLVADGHKCKFDSPKKKNIHHLELYGYVSPEVQRSIQQTGQVTNGKLRHAVAKVLEKVLEDGKKGVEFHGERRCN</sequence>
<dbReference type="GO" id="GO:1990904">
    <property type="term" value="C:ribonucleoprotein complex"/>
    <property type="evidence" value="ECO:0007669"/>
    <property type="project" value="UniProtKB-KW"/>
</dbReference>
<gene>
    <name evidence="3" type="ORF">DFR59_11622</name>
</gene>
<organism evidence="3 4">
    <name type="scientific">Falsibacillus pallidus</name>
    <dbReference type="NCBI Taxonomy" id="493781"/>
    <lineage>
        <taxon>Bacteria</taxon>
        <taxon>Bacillati</taxon>
        <taxon>Bacillota</taxon>
        <taxon>Bacilli</taxon>
        <taxon>Bacillales</taxon>
        <taxon>Bacillaceae</taxon>
        <taxon>Falsibacillus</taxon>
    </lineage>
</organism>
<dbReference type="GO" id="GO:0005840">
    <property type="term" value="C:ribosome"/>
    <property type="evidence" value="ECO:0007669"/>
    <property type="project" value="UniProtKB-KW"/>
</dbReference>
<dbReference type="InterPro" id="IPR041985">
    <property type="entry name" value="Ribosomal_eL14_KOW"/>
</dbReference>
<evidence type="ECO:0000313" key="3">
    <source>
        <dbReference type="EMBL" id="RDI38986.1"/>
    </source>
</evidence>
<dbReference type="InterPro" id="IPR008991">
    <property type="entry name" value="Translation_prot_SH3-like_sf"/>
</dbReference>
<dbReference type="Gene3D" id="2.30.30.30">
    <property type="match status" value="1"/>
</dbReference>
<keyword evidence="4" id="KW-1185">Reference proteome</keyword>
<proteinExistence type="predicted"/>
<dbReference type="CDD" id="cd06088">
    <property type="entry name" value="KOW_RPL14"/>
    <property type="match status" value="1"/>
</dbReference>
<evidence type="ECO:0000313" key="4">
    <source>
        <dbReference type="Proteomes" id="UP000255326"/>
    </source>
</evidence>
<comment type="caution">
    <text evidence="3">The sequence shown here is derived from an EMBL/GenBank/DDBJ whole genome shotgun (WGS) entry which is preliminary data.</text>
</comment>
<protein>
    <recommendedName>
        <fullName evidence="5">Ribosomal protein L14E/L6E/L27E</fullName>
    </recommendedName>
</protein>
<keyword evidence="1" id="KW-0689">Ribosomal protein</keyword>
<dbReference type="Proteomes" id="UP000255326">
    <property type="component" value="Unassembled WGS sequence"/>
</dbReference>
<dbReference type="AlphaFoldDB" id="A0A370G7D2"/>
<evidence type="ECO:0000256" key="1">
    <source>
        <dbReference type="ARBA" id="ARBA00022980"/>
    </source>
</evidence>
<evidence type="ECO:0008006" key="5">
    <source>
        <dbReference type="Google" id="ProtNLM"/>
    </source>
</evidence>
<accession>A0A370G7D2</accession>
<dbReference type="EMBL" id="QQAY01000016">
    <property type="protein sequence ID" value="RDI38986.1"/>
    <property type="molecule type" value="Genomic_DNA"/>
</dbReference>
<dbReference type="InterPro" id="IPR014722">
    <property type="entry name" value="Rib_uL2_dom2"/>
</dbReference>
<keyword evidence="2" id="KW-0687">Ribonucleoprotein</keyword>
<dbReference type="SUPFAM" id="SSF50104">
    <property type="entry name" value="Translation proteins SH3-like domain"/>
    <property type="match status" value="1"/>
</dbReference>